<dbReference type="InterPro" id="IPR030931">
    <property type="entry name" value="Group_II_RT_mat"/>
</dbReference>
<evidence type="ECO:0000313" key="4">
    <source>
        <dbReference type="Proteomes" id="UP001056610"/>
    </source>
</evidence>
<dbReference type="Pfam" id="PF00078">
    <property type="entry name" value="RVT_1"/>
    <property type="match status" value="1"/>
</dbReference>
<dbReference type="Proteomes" id="UP001056610">
    <property type="component" value="Chromosome"/>
</dbReference>
<keyword evidence="3" id="KW-0695">RNA-directed DNA polymerase</keyword>
<evidence type="ECO:0000256" key="1">
    <source>
        <dbReference type="SAM" id="MobiDB-lite"/>
    </source>
</evidence>
<accession>A0ABY4QRS2</accession>
<proteinExistence type="predicted"/>
<dbReference type="PANTHER" id="PTHR34047">
    <property type="entry name" value="NUCLEAR INTRON MATURASE 1, MITOCHONDRIAL-RELATED"/>
    <property type="match status" value="1"/>
</dbReference>
<dbReference type="EC" id="2.7.7.49" evidence="3"/>
<keyword evidence="4" id="KW-1185">Reference proteome</keyword>
<dbReference type="GO" id="GO:0003964">
    <property type="term" value="F:RNA-directed DNA polymerase activity"/>
    <property type="evidence" value="ECO:0007669"/>
    <property type="project" value="UniProtKB-KW"/>
</dbReference>
<dbReference type="EMBL" id="CP097320">
    <property type="protein sequence ID" value="UQX12295.1"/>
    <property type="molecule type" value="Genomic_DNA"/>
</dbReference>
<gene>
    <name evidence="3" type="primary">ltrA</name>
    <name evidence="3" type="ORF">M5I08_08515</name>
</gene>
<protein>
    <submittedName>
        <fullName evidence="3">Group II intron reverse transcriptase/maturase</fullName>
        <ecNumber evidence="3">2.7.7.49</ecNumber>
    </submittedName>
</protein>
<dbReference type="RefSeq" id="WP_219066755.1">
    <property type="nucleotide sequence ID" value="NZ_CAJUXY010000011.1"/>
</dbReference>
<keyword evidence="3" id="KW-0548">Nucleotidyltransferase</keyword>
<dbReference type="Pfam" id="PF13655">
    <property type="entry name" value="RVT_N"/>
    <property type="match status" value="1"/>
</dbReference>
<dbReference type="InterPro" id="IPR013597">
    <property type="entry name" value="Mat_intron_G2"/>
</dbReference>
<sequence>MNRRDKLDTIAVNGPEGGVVEWDFVDWRAHEQNVIRLRRRIFKATREQDWAKVGSLQKLMLGSWSNTLVSVRQVTQRNTGRRTAGLDGEVALASLQRADIAVRVHRSRASWDPMPVRRVYIPKAGGKQRPLGIPVLMDRCHQARVRNALEPEWEARFEARSYGFRPGRGCADAIGSLYSILRGPGAQRVWILDADLSAAFDRIDHDRLLDALGDFPARGMIAGWLKAGVFEPGKGFAPTEEGTPQGGVISPLLMNVALHGLEEAAGVCYRQTGVNAGTAVPGTLVRYADDMVVCCVSRRQADDVKERLAHWLAPRGLVFNEDKTRIAHLEEGFNFLGFNLRRYRRGKRPGKLLITPSQDAVRRIRRRLAEEIRGMRGSNAMALIARLNPIIRGWAAYYRGVVSSKVFAALDSHVWWLTYRWACRAHPNKSKKWVVRRYFGRFNRFRNDRWVFGARDRVLNDRGDIAFLTKFSWTKIVRHRLVAGRASKDDPDLSQYWAARRRKMMAPLDSYNLRLLVEQDGRCPLCGEHVLTPDQPPQSPHEWERWWLSIIKRAIAADYLTHHGRGGGPDGNRTRLVHTSCHRSLRARHGTRPEPATPSGLA</sequence>
<name>A0ABY4QRS2_9MYCO</name>
<evidence type="ECO:0000259" key="2">
    <source>
        <dbReference type="PROSITE" id="PS50878"/>
    </source>
</evidence>
<dbReference type="PROSITE" id="PS50878">
    <property type="entry name" value="RT_POL"/>
    <property type="match status" value="1"/>
</dbReference>
<organism evidence="3 4">
    <name type="scientific">Candidatus Mycobacterium methanotrophicum</name>
    <dbReference type="NCBI Taxonomy" id="2943498"/>
    <lineage>
        <taxon>Bacteria</taxon>
        <taxon>Bacillati</taxon>
        <taxon>Actinomycetota</taxon>
        <taxon>Actinomycetes</taxon>
        <taxon>Mycobacteriales</taxon>
        <taxon>Mycobacteriaceae</taxon>
        <taxon>Mycobacterium</taxon>
    </lineage>
</organism>
<keyword evidence="3" id="KW-0808">Transferase</keyword>
<dbReference type="InterPro" id="IPR051083">
    <property type="entry name" value="GrpII_Intron_Splice-Mob/Def"/>
</dbReference>
<dbReference type="NCBIfam" id="TIGR04416">
    <property type="entry name" value="group_II_RT_mat"/>
    <property type="match status" value="1"/>
</dbReference>
<dbReference type="PANTHER" id="PTHR34047:SF10">
    <property type="entry name" value="GROUP II INTRON-ASSOCIATED OPEN READING FRAME"/>
    <property type="match status" value="1"/>
</dbReference>
<feature type="region of interest" description="Disordered" evidence="1">
    <location>
        <begin position="582"/>
        <end position="602"/>
    </location>
</feature>
<dbReference type="Pfam" id="PF08388">
    <property type="entry name" value="GIIM"/>
    <property type="match status" value="1"/>
</dbReference>
<dbReference type="InterPro" id="IPR025960">
    <property type="entry name" value="RVT_N"/>
</dbReference>
<feature type="domain" description="Reverse transcriptase" evidence="2">
    <location>
        <begin position="102"/>
        <end position="340"/>
    </location>
</feature>
<reference evidence="3" key="1">
    <citation type="submission" date="2022-05" db="EMBL/GenBank/DDBJ databases">
        <title>A methanotrophic Mycobacterium dominates a cave microbial ecosystem.</title>
        <authorList>
            <person name="Van Spanning R.J.M."/>
            <person name="Guan Q."/>
            <person name="Melkonian C."/>
            <person name="Gallant J."/>
            <person name="Polerecky L."/>
            <person name="Flot J.-F."/>
            <person name="Brandt B.W."/>
            <person name="Braster M."/>
            <person name="Iturbe Espinoza P."/>
            <person name="Aerts J."/>
            <person name="Meima-Franke M."/>
            <person name="Piersma S.R."/>
            <person name="Bunduc C."/>
            <person name="Ummels R."/>
            <person name="Pain A."/>
            <person name="Fleming E.J."/>
            <person name="van der Wel N."/>
            <person name="Gherman V.D."/>
            <person name="Sarbu S.M."/>
            <person name="Bodelier P.L.E."/>
            <person name="Bitter W."/>
        </authorList>
    </citation>
    <scope>NUCLEOTIDE SEQUENCE</scope>
    <source>
        <strain evidence="3">Sulfur Cave</strain>
    </source>
</reference>
<dbReference type="InterPro" id="IPR000477">
    <property type="entry name" value="RT_dom"/>
</dbReference>
<dbReference type="CDD" id="cd01651">
    <property type="entry name" value="RT_G2_intron"/>
    <property type="match status" value="1"/>
</dbReference>
<evidence type="ECO:0000313" key="3">
    <source>
        <dbReference type="EMBL" id="UQX12295.1"/>
    </source>
</evidence>